<gene>
    <name evidence="1" type="ORF">AG1IA_04244</name>
</gene>
<name>L8WY34_THACA</name>
<keyword evidence="2" id="KW-1185">Reference proteome</keyword>
<organism evidence="1 2">
    <name type="scientific">Thanatephorus cucumeris (strain AG1-IA)</name>
    <name type="common">Rice sheath blight fungus</name>
    <name type="synonym">Rhizoctonia solani</name>
    <dbReference type="NCBI Taxonomy" id="983506"/>
    <lineage>
        <taxon>Eukaryota</taxon>
        <taxon>Fungi</taxon>
        <taxon>Dikarya</taxon>
        <taxon>Basidiomycota</taxon>
        <taxon>Agaricomycotina</taxon>
        <taxon>Agaricomycetes</taxon>
        <taxon>Cantharellales</taxon>
        <taxon>Ceratobasidiaceae</taxon>
        <taxon>Rhizoctonia</taxon>
        <taxon>Rhizoctonia solani AG-1</taxon>
    </lineage>
</organism>
<sequence>MTPRTLRSASPSDPDEDNVILWKRQKTLRTNANYWAAGSVPTPRAIGVWRSLVLDFREGGGDECGVAVLWTNIHTALGPLPTPQVAGLASDFDFALVPQVKSHSLWIELFWRRRGEWLLFQIWLCVFGGRATVVAAEAQLARRQHAGGNLQSCQRSHREKGSPRQGTVRGCLNLATICGLAAIVLLLACFESHAASGRCHYERLSFSARKTARTQRVVLPRLAWTVR</sequence>
<dbReference type="Proteomes" id="UP000011668">
    <property type="component" value="Unassembled WGS sequence"/>
</dbReference>
<dbReference type="EMBL" id="AFRT01000998">
    <property type="protein sequence ID" value="ELU41727.1"/>
    <property type="molecule type" value="Genomic_DNA"/>
</dbReference>
<evidence type="ECO:0000313" key="2">
    <source>
        <dbReference type="Proteomes" id="UP000011668"/>
    </source>
</evidence>
<proteinExistence type="predicted"/>
<evidence type="ECO:0000313" key="1">
    <source>
        <dbReference type="EMBL" id="ELU41727.1"/>
    </source>
</evidence>
<comment type="caution">
    <text evidence="1">The sequence shown here is derived from an EMBL/GenBank/DDBJ whole genome shotgun (WGS) entry which is preliminary data.</text>
</comment>
<accession>L8WY34</accession>
<reference evidence="1 2" key="1">
    <citation type="journal article" date="2013" name="Nat. Commun.">
        <title>The evolution and pathogenic mechanisms of the rice sheath blight pathogen.</title>
        <authorList>
            <person name="Zheng A."/>
            <person name="Lin R."/>
            <person name="Xu L."/>
            <person name="Qin P."/>
            <person name="Tang C."/>
            <person name="Ai P."/>
            <person name="Zhang D."/>
            <person name="Liu Y."/>
            <person name="Sun Z."/>
            <person name="Feng H."/>
            <person name="Wang Y."/>
            <person name="Chen Y."/>
            <person name="Liang X."/>
            <person name="Fu R."/>
            <person name="Li Q."/>
            <person name="Zhang J."/>
            <person name="Yu X."/>
            <person name="Xie Z."/>
            <person name="Ding L."/>
            <person name="Guan P."/>
            <person name="Tang J."/>
            <person name="Liang Y."/>
            <person name="Wang S."/>
            <person name="Deng Q."/>
            <person name="Li S."/>
            <person name="Zhu J."/>
            <person name="Wang L."/>
            <person name="Liu H."/>
            <person name="Li P."/>
        </authorList>
    </citation>
    <scope>NUCLEOTIDE SEQUENCE [LARGE SCALE GENOMIC DNA]</scope>
    <source>
        <strain evidence="2">AG-1 IA</strain>
    </source>
</reference>
<dbReference type="HOGENOM" id="CLU_1220406_0_0_1"/>
<dbReference type="AlphaFoldDB" id="L8WY34"/>
<protein>
    <submittedName>
        <fullName evidence="1">Uncharacterized protein</fullName>
    </submittedName>
</protein>